<reference evidence="1" key="2">
    <citation type="submission" date="2021-10" db="EMBL/GenBank/DDBJ databases">
        <authorList>
            <person name="Piombo E."/>
        </authorList>
    </citation>
    <scope>NUCLEOTIDE SEQUENCE</scope>
</reference>
<comment type="caution">
    <text evidence="1">The sequence shown here is derived from an EMBL/GenBank/DDBJ whole genome shotgun (WGS) entry which is preliminary data.</text>
</comment>
<dbReference type="Proteomes" id="UP000836387">
    <property type="component" value="Unassembled WGS sequence"/>
</dbReference>
<sequence length="150" mass="17195">MFNITNLRLPIRILLGCSFVWIIFRGYLHYVPVEAFWDSDAGGHCAIEDDDVFSNPVRSLEKWTDDTWREFIRSWLGDTKHVSVLGKPSLALAEKMKAEEKARVEARKKELGEDGIKKLGDRLESAKSHNDAPIPPAVLECPENRLYSFY</sequence>
<keyword evidence="2" id="KW-1185">Reference proteome</keyword>
<protein>
    <submittedName>
        <fullName evidence="1">Uncharacterized protein</fullName>
    </submittedName>
</protein>
<proteinExistence type="predicted"/>
<evidence type="ECO:0000313" key="2">
    <source>
        <dbReference type="Proteomes" id="UP000836387"/>
    </source>
</evidence>
<evidence type="ECO:0000313" key="1">
    <source>
        <dbReference type="EMBL" id="CAG9955486.1"/>
    </source>
</evidence>
<dbReference type="EMBL" id="CADEHS020000593">
    <property type="protein sequence ID" value="CAG9955486.1"/>
    <property type="molecule type" value="Genomic_DNA"/>
</dbReference>
<gene>
    <name evidence="1" type="ORF">CRV2_00019584</name>
</gene>
<name>A0ACA9UPV2_BIOOC</name>
<accession>A0ACA9UPV2</accession>
<reference evidence="1" key="1">
    <citation type="submission" date="2020-04" db="EMBL/GenBank/DDBJ databases">
        <authorList>
            <person name="Broberg M."/>
        </authorList>
    </citation>
    <scope>NUCLEOTIDE SEQUENCE</scope>
</reference>
<organism evidence="1 2">
    <name type="scientific">Clonostachys rosea f. rosea IK726</name>
    <dbReference type="NCBI Taxonomy" id="1349383"/>
    <lineage>
        <taxon>Eukaryota</taxon>
        <taxon>Fungi</taxon>
        <taxon>Dikarya</taxon>
        <taxon>Ascomycota</taxon>
        <taxon>Pezizomycotina</taxon>
        <taxon>Sordariomycetes</taxon>
        <taxon>Hypocreomycetidae</taxon>
        <taxon>Hypocreales</taxon>
        <taxon>Bionectriaceae</taxon>
        <taxon>Clonostachys</taxon>
    </lineage>
</organism>